<dbReference type="Gene3D" id="1.25.40.10">
    <property type="entry name" value="Tetratricopeptide repeat domain"/>
    <property type="match status" value="1"/>
</dbReference>
<keyword evidence="4" id="KW-1185">Reference proteome</keyword>
<sequence length="251" mass="28688">MFRAGDPWNPYDPASLALPQTLDETMRRMQAQTPLVMELLNNPEKMRAFREWERESAEERAPTGETQAEQMMREKREWAERDAKSAKLKEEGNAAFMAGDFKEAYQLYTACICLSDHEPAYSLNRAAVALKLKLYERAIEDASAAMEKGDFQLGKAYFRRGQAQCFLGEWSKAAQDYEMALKHQPNEANVLRGMEELKRLRGLSAEEQATWVSGQGKKRLNEVFDPVEGQRRLDELLGQVPESQESDTVKV</sequence>
<dbReference type="InterPro" id="IPR051966">
    <property type="entry name" value="RPAP3"/>
</dbReference>
<dbReference type="InterPro" id="IPR011990">
    <property type="entry name" value="TPR-like_helical_dom_sf"/>
</dbReference>
<organism evidence="3 4">
    <name type="scientific">Mycena albidolilacea</name>
    <dbReference type="NCBI Taxonomy" id="1033008"/>
    <lineage>
        <taxon>Eukaryota</taxon>
        <taxon>Fungi</taxon>
        <taxon>Dikarya</taxon>
        <taxon>Basidiomycota</taxon>
        <taxon>Agaricomycotina</taxon>
        <taxon>Agaricomycetes</taxon>
        <taxon>Agaricomycetidae</taxon>
        <taxon>Agaricales</taxon>
        <taxon>Marasmiineae</taxon>
        <taxon>Mycenaceae</taxon>
        <taxon>Mycena</taxon>
    </lineage>
</organism>
<evidence type="ECO:0000313" key="4">
    <source>
        <dbReference type="Proteomes" id="UP001218218"/>
    </source>
</evidence>
<comment type="caution">
    <text evidence="3">The sequence shown here is derived from an EMBL/GenBank/DDBJ whole genome shotgun (WGS) entry which is preliminary data.</text>
</comment>
<reference evidence="3" key="1">
    <citation type="submission" date="2023-03" db="EMBL/GenBank/DDBJ databases">
        <title>Massive genome expansion in bonnet fungi (Mycena s.s.) driven by repeated elements and novel gene families across ecological guilds.</title>
        <authorList>
            <consortium name="Lawrence Berkeley National Laboratory"/>
            <person name="Harder C.B."/>
            <person name="Miyauchi S."/>
            <person name="Viragh M."/>
            <person name="Kuo A."/>
            <person name="Thoen E."/>
            <person name="Andreopoulos B."/>
            <person name="Lu D."/>
            <person name="Skrede I."/>
            <person name="Drula E."/>
            <person name="Henrissat B."/>
            <person name="Morin E."/>
            <person name="Kohler A."/>
            <person name="Barry K."/>
            <person name="LaButti K."/>
            <person name="Morin E."/>
            <person name="Salamov A."/>
            <person name="Lipzen A."/>
            <person name="Mereny Z."/>
            <person name="Hegedus B."/>
            <person name="Baldrian P."/>
            <person name="Stursova M."/>
            <person name="Weitz H."/>
            <person name="Taylor A."/>
            <person name="Grigoriev I.V."/>
            <person name="Nagy L.G."/>
            <person name="Martin F."/>
            <person name="Kauserud H."/>
        </authorList>
    </citation>
    <scope>NUCLEOTIDE SEQUENCE</scope>
    <source>
        <strain evidence="3">CBHHK002</strain>
    </source>
</reference>
<evidence type="ECO:0000256" key="1">
    <source>
        <dbReference type="ARBA" id="ARBA00022803"/>
    </source>
</evidence>
<dbReference type="SMART" id="SM00028">
    <property type="entry name" value="TPR"/>
    <property type="match status" value="3"/>
</dbReference>
<dbReference type="AlphaFoldDB" id="A0AAD7A3B5"/>
<dbReference type="PANTHER" id="PTHR46423:SF1">
    <property type="entry name" value="RNA POLYMERASE II-ASSOCIATED PROTEIN 3"/>
    <property type="match status" value="1"/>
</dbReference>
<dbReference type="InterPro" id="IPR019734">
    <property type="entry name" value="TPR_rpt"/>
</dbReference>
<gene>
    <name evidence="3" type="ORF">DFH08DRAFT_1080004</name>
</gene>
<dbReference type="Proteomes" id="UP001218218">
    <property type="component" value="Unassembled WGS sequence"/>
</dbReference>
<dbReference type="PROSITE" id="PS50005">
    <property type="entry name" value="TPR"/>
    <property type="match status" value="1"/>
</dbReference>
<name>A0AAD7A3B5_9AGAR</name>
<accession>A0AAD7A3B5</accession>
<keyword evidence="1 2" id="KW-0802">TPR repeat</keyword>
<evidence type="ECO:0000313" key="3">
    <source>
        <dbReference type="EMBL" id="KAJ7348681.1"/>
    </source>
</evidence>
<proteinExistence type="predicted"/>
<dbReference type="PANTHER" id="PTHR46423">
    <property type="entry name" value="RNA POLYMERASE II-ASSOCIATED PROTEIN 3"/>
    <property type="match status" value="1"/>
</dbReference>
<evidence type="ECO:0000256" key="2">
    <source>
        <dbReference type="PROSITE-ProRule" id="PRU00339"/>
    </source>
</evidence>
<dbReference type="GO" id="GO:0101031">
    <property type="term" value="C:protein folding chaperone complex"/>
    <property type="evidence" value="ECO:0007669"/>
    <property type="project" value="TreeGrafter"/>
</dbReference>
<feature type="repeat" description="TPR" evidence="2">
    <location>
        <begin position="154"/>
        <end position="187"/>
    </location>
</feature>
<dbReference type="SUPFAM" id="SSF48452">
    <property type="entry name" value="TPR-like"/>
    <property type="match status" value="1"/>
</dbReference>
<dbReference type="EMBL" id="JARIHO010000017">
    <property type="protein sequence ID" value="KAJ7348681.1"/>
    <property type="molecule type" value="Genomic_DNA"/>
</dbReference>
<protein>
    <submittedName>
        <fullName evidence="3">TPR-like protein</fullName>
    </submittedName>
</protein>
<dbReference type="Pfam" id="PF00515">
    <property type="entry name" value="TPR_1"/>
    <property type="match status" value="1"/>
</dbReference>